<gene>
    <name evidence="1" type="ORF">L210DRAFT_877480</name>
</gene>
<dbReference type="Proteomes" id="UP001194468">
    <property type="component" value="Unassembled WGS sequence"/>
</dbReference>
<feature type="non-terminal residue" evidence="1">
    <location>
        <position position="152"/>
    </location>
</feature>
<protein>
    <submittedName>
        <fullName evidence="1">Uncharacterized protein</fullName>
    </submittedName>
</protein>
<keyword evidence="2" id="KW-1185">Reference proteome</keyword>
<evidence type="ECO:0000313" key="2">
    <source>
        <dbReference type="Proteomes" id="UP001194468"/>
    </source>
</evidence>
<reference evidence="1" key="2">
    <citation type="journal article" date="2020" name="Nat. Commun.">
        <title>Large-scale genome sequencing of mycorrhizal fungi provides insights into the early evolution of symbiotic traits.</title>
        <authorList>
            <person name="Miyauchi S."/>
            <person name="Kiss E."/>
            <person name="Kuo A."/>
            <person name="Drula E."/>
            <person name="Kohler A."/>
            <person name="Sanchez-Garcia M."/>
            <person name="Morin E."/>
            <person name="Andreopoulos B."/>
            <person name="Barry K.W."/>
            <person name="Bonito G."/>
            <person name="Buee M."/>
            <person name="Carver A."/>
            <person name="Chen C."/>
            <person name="Cichocki N."/>
            <person name="Clum A."/>
            <person name="Culley D."/>
            <person name="Crous P.W."/>
            <person name="Fauchery L."/>
            <person name="Girlanda M."/>
            <person name="Hayes R.D."/>
            <person name="Keri Z."/>
            <person name="LaButti K."/>
            <person name="Lipzen A."/>
            <person name="Lombard V."/>
            <person name="Magnuson J."/>
            <person name="Maillard F."/>
            <person name="Murat C."/>
            <person name="Nolan M."/>
            <person name="Ohm R.A."/>
            <person name="Pangilinan J."/>
            <person name="Pereira M.F."/>
            <person name="Perotto S."/>
            <person name="Peter M."/>
            <person name="Pfister S."/>
            <person name="Riley R."/>
            <person name="Sitrit Y."/>
            <person name="Stielow J.B."/>
            <person name="Szollosi G."/>
            <person name="Zifcakova L."/>
            <person name="Stursova M."/>
            <person name="Spatafora J.W."/>
            <person name="Tedersoo L."/>
            <person name="Vaario L.M."/>
            <person name="Yamada A."/>
            <person name="Yan M."/>
            <person name="Wang P."/>
            <person name="Xu J."/>
            <person name="Bruns T."/>
            <person name="Baldrian P."/>
            <person name="Vilgalys R."/>
            <person name="Dunand C."/>
            <person name="Henrissat B."/>
            <person name="Grigoriev I.V."/>
            <person name="Hibbett D."/>
            <person name="Nagy L.G."/>
            <person name="Martin F.M."/>
        </authorList>
    </citation>
    <scope>NUCLEOTIDE SEQUENCE</scope>
    <source>
        <strain evidence="1">BED1</strain>
    </source>
</reference>
<dbReference type="AlphaFoldDB" id="A0AAD4BFJ0"/>
<reference evidence="1" key="1">
    <citation type="submission" date="2019-10" db="EMBL/GenBank/DDBJ databases">
        <authorList>
            <consortium name="DOE Joint Genome Institute"/>
            <person name="Kuo A."/>
            <person name="Miyauchi S."/>
            <person name="Kiss E."/>
            <person name="Drula E."/>
            <person name="Kohler A."/>
            <person name="Sanchez-Garcia M."/>
            <person name="Andreopoulos B."/>
            <person name="Barry K.W."/>
            <person name="Bonito G."/>
            <person name="Buee M."/>
            <person name="Carver A."/>
            <person name="Chen C."/>
            <person name="Cichocki N."/>
            <person name="Clum A."/>
            <person name="Culley D."/>
            <person name="Crous P.W."/>
            <person name="Fauchery L."/>
            <person name="Girlanda M."/>
            <person name="Hayes R."/>
            <person name="Keri Z."/>
            <person name="LaButti K."/>
            <person name="Lipzen A."/>
            <person name="Lombard V."/>
            <person name="Magnuson J."/>
            <person name="Maillard F."/>
            <person name="Morin E."/>
            <person name="Murat C."/>
            <person name="Nolan M."/>
            <person name="Ohm R."/>
            <person name="Pangilinan J."/>
            <person name="Pereira M."/>
            <person name="Perotto S."/>
            <person name="Peter M."/>
            <person name="Riley R."/>
            <person name="Sitrit Y."/>
            <person name="Stielow B."/>
            <person name="Szollosi G."/>
            <person name="Zifcakova L."/>
            <person name="Stursova M."/>
            <person name="Spatafora J.W."/>
            <person name="Tedersoo L."/>
            <person name="Vaario L.-M."/>
            <person name="Yamada A."/>
            <person name="Yan M."/>
            <person name="Wang P."/>
            <person name="Xu J."/>
            <person name="Bruns T."/>
            <person name="Baldrian P."/>
            <person name="Vilgalys R."/>
            <person name="Henrissat B."/>
            <person name="Grigoriev I.V."/>
            <person name="Hibbett D."/>
            <person name="Nagy L.G."/>
            <person name="Martin F.M."/>
        </authorList>
    </citation>
    <scope>NUCLEOTIDE SEQUENCE</scope>
    <source>
        <strain evidence="1">BED1</strain>
    </source>
</reference>
<accession>A0AAD4BFJ0</accession>
<organism evidence="1 2">
    <name type="scientific">Boletus edulis BED1</name>
    <dbReference type="NCBI Taxonomy" id="1328754"/>
    <lineage>
        <taxon>Eukaryota</taxon>
        <taxon>Fungi</taxon>
        <taxon>Dikarya</taxon>
        <taxon>Basidiomycota</taxon>
        <taxon>Agaricomycotina</taxon>
        <taxon>Agaricomycetes</taxon>
        <taxon>Agaricomycetidae</taxon>
        <taxon>Boletales</taxon>
        <taxon>Boletineae</taxon>
        <taxon>Boletaceae</taxon>
        <taxon>Boletoideae</taxon>
        <taxon>Boletus</taxon>
    </lineage>
</organism>
<comment type="caution">
    <text evidence="1">The sequence shown here is derived from an EMBL/GenBank/DDBJ whole genome shotgun (WGS) entry which is preliminary data.</text>
</comment>
<evidence type="ECO:0000313" key="1">
    <source>
        <dbReference type="EMBL" id="KAF8427569.1"/>
    </source>
</evidence>
<dbReference type="EMBL" id="WHUW01000079">
    <property type="protein sequence ID" value="KAF8427569.1"/>
    <property type="molecule type" value="Genomic_DNA"/>
</dbReference>
<name>A0AAD4BFJ0_BOLED</name>
<proteinExistence type="predicted"/>
<sequence>FRDLLLPRWYLYISQLDEPWDLVHPNHVAFAQVLWNVLIKVEHMVALKHEPVFALLKQRACEWRAEIAKRALLATRHFFSDYEELTTSEGRAEYVAWAVPENKYVVNKHTKLKIIVPPSLFPYMWAEVQVSETGDVVCYLSISPLGQAIFVC</sequence>